<evidence type="ECO:0000313" key="2">
    <source>
        <dbReference type="Proteomes" id="UP000321805"/>
    </source>
</evidence>
<dbReference type="AlphaFoldDB" id="A0A5B8U0A7"/>
<gene>
    <name evidence="1" type="ORF">FSW04_01830</name>
</gene>
<keyword evidence="2" id="KW-1185">Reference proteome</keyword>
<dbReference type="RefSeq" id="WP_146915645.1">
    <property type="nucleotide sequence ID" value="NZ_CP042430.1"/>
</dbReference>
<name>A0A5B8U0A7_9ACTN</name>
<protein>
    <submittedName>
        <fullName evidence="1">Uncharacterized protein</fullName>
    </submittedName>
</protein>
<evidence type="ECO:0000313" key="1">
    <source>
        <dbReference type="EMBL" id="QEC46439.1"/>
    </source>
</evidence>
<dbReference type="EMBL" id="CP042430">
    <property type="protein sequence ID" value="QEC46439.1"/>
    <property type="molecule type" value="Genomic_DNA"/>
</dbReference>
<organism evidence="1 2">
    <name type="scientific">Baekduia soli</name>
    <dbReference type="NCBI Taxonomy" id="496014"/>
    <lineage>
        <taxon>Bacteria</taxon>
        <taxon>Bacillati</taxon>
        <taxon>Actinomycetota</taxon>
        <taxon>Thermoleophilia</taxon>
        <taxon>Solirubrobacterales</taxon>
        <taxon>Baekduiaceae</taxon>
        <taxon>Baekduia</taxon>
    </lineage>
</organism>
<dbReference type="OrthoDB" id="9801795at2"/>
<dbReference type="Proteomes" id="UP000321805">
    <property type="component" value="Chromosome"/>
</dbReference>
<proteinExistence type="predicted"/>
<dbReference type="Gene3D" id="3.40.1080.10">
    <property type="entry name" value="Glutaconate Coenzyme A-transferase"/>
    <property type="match status" value="1"/>
</dbReference>
<sequence length="115" mass="12554">MPLANGEPVTLVDVLEREHEQLDGIRIYQMHAVCERAYIRGECSEHTACSMAVAAASPPDRRGYLTLGISADDVAPLIGEVPFLLEATPPMRRTFGLNQIHVSPVVGWTESDQPA</sequence>
<reference evidence="1 2" key="1">
    <citation type="journal article" date="2018" name="J. Microbiol.">
        <title>Baekduia soli gen. nov., sp. nov., a novel bacterium isolated from the soil of Baekdu Mountain and proposal of a novel family name, Baekduiaceae fam. nov.</title>
        <authorList>
            <person name="An D.S."/>
            <person name="Siddiqi M.Z."/>
            <person name="Kim K.H."/>
            <person name="Yu H.S."/>
            <person name="Im W.T."/>
        </authorList>
    </citation>
    <scope>NUCLEOTIDE SEQUENCE [LARGE SCALE GENOMIC DNA]</scope>
    <source>
        <strain evidence="1 2">BR7-21</strain>
    </source>
</reference>
<accession>A0A5B8U0A7</accession>
<dbReference type="KEGG" id="bsol:FSW04_01830"/>